<dbReference type="GO" id="GO:0003700">
    <property type="term" value="F:DNA-binding transcription factor activity"/>
    <property type="evidence" value="ECO:0007669"/>
    <property type="project" value="InterPro"/>
</dbReference>
<evidence type="ECO:0000313" key="5">
    <source>
        <dbReference type="EMBL" id="KRK94532.1"/>
    </source>
</evidence>
<dbReference type="Pfam" id="PF01047">
    <property type="entry name" value="MarR"/>
    <property type="match status" value="1"/>
</dbReference>
<dbReference type="GO" id="GO:0003677">
    <property type="term" value="F:DNA binding"/>
    <property type="evidence" value="ECO:0007669"/>
    <property type="project" value="UniProtKB-KW"/>
</dbReference>
<dbReference type="AlphaFoldDB" id="A0A0R1LN74"/>
<evidence type="ECO:0000256" key="2">
    <source>
        <dbReference type="ARBA" id="ARBA00023125"/>
    </source>
</evidence>
<dbReference type="SMART" id="SM00347">
    <property type="entry name" value="HTH_MARR"/>
    <property type="match status" value="1"/>
</dbReference>
<protein>
    <recommendedName>
        <fullName evidence="4">HTH marR-type domain-containing protein</fullName>
    </recommendedName>
</protein>
<dbReference type="Proteomes" id="UP000051955">
    <property type="component" value="Unassembled WGS sequence"/>
</dbReference>
<dbReference type="EMBL" id="AZDV01000026">
    <property type="protein sequence ID" value="KRK94532.1"/>
    <property type="molecule type" value="Genomic_DNA"/>
</dbReference>
<comment type="caution">
    <text evidence="5">The sequence shown here is derived from an EMBL/GenBank/DDBJ whole genome shotgun (WGS) entry which is preliminary data.</text>
</comment>
<feature type="domain" description="HTH marR-type" evidence="4">
    <location>
        <begin position="6"/>
        <end position="141"/>
    </location>
</feature>
<evidence type="ECO:0000313" key="6">
    <source>
        <dbReference type="Proteomes" id="UP000051955"/>
    </source>
</evidence>
<keyword evidence="1" id="KW-0805">Transcription regulation</keyword>
<accession>A0A0R1LN74</accession>
<evidence type="ECO:0000256" key="3">
    <source>
        <dbReference type="ARBA" id="ARBA00023163"/>
    </source>
</evidence>
<dbReference type="InterPro" id="IPR036390">
    <property type="entry name" value="WH_DNA-bd_sf"/>
</dbReference>
<dbReference type="SUPFAM" id="SSF46785">
    <property type="entry name" value="Winged helix' DNA-binding domain"/>
    <property type="match status" value="1"/>
</dbReference>
<dbReference type="PANTHER" id="PTHR42756">
    <property type="entry name" value="TRANSCRIPTIONAL REGULATOR, MARR"/>
    <property type="match status" value="1"/>
</dbReference>
<evidence type="ECO:0000259" key="4">
    <source>
        <dbReference type="PROSITE" id="PS50995"/>
    </source>
</evidence>
<keyword evidence="2" id="KW-0238">DNA-binding</keyword>
<keyword evidence="3" id="KW-0804">Transcription</keyword>
<proteinExistence type="predicted"/>
<dbReference type="Gene3D" id="1.10.10.10">
    <property type="entry name" value="Winged helix-like DNA-binding domain superfamily/Winged helix DNA-binding domain"/>
    <property type="match status" value="1"/>
</dbReference>
<dbReference type="InterPro" id="IPR036388">
    <property type="entry name" value="WH-like_DNA-bd_sf"/>
</dbReference>
<gene>
    <name evidence="5" type="ORF">FD25_GL000499</name>
</gene>
<reference evidence="5 6" key="1">
    <citation type="journal article" date="2015" name="Genome Announc.">
        <title>Expanding the biotechnology potential of lactobacilli through comparative genomics of 213 strains and associated genera.</title>
        <authorList>
            <person name="Sun Z."/>
            <person name="Harris H.M."/>
            <person name="McCann A."/>
            <person name="Guo C."/>
            <person name="Argimon S."/>
            <person name="Zhang W."/>
            <person name="Yang X."/>
            <person name="Jeffery I.B."/>
            <person name="Cooney J.C."/>
            <person name="Kagawa T.F."/>
            <person name="Liu W."/>
            <person name="Song Y."/>
            <person name="Salvetti E."/>
            <person name="Wrobel A."/>
            <person name="Rasinkangas P."/>
            <person name="Parkhill J."/>
            <person name="Rea M.C."/>
            <person name="O'Sullivan O."/>
            <person name="Ritari J."/>
            <person name="Douillard F.P."/>
            <person name="Paul Ross R."/>
            <person name="Yang R."/>
            <person name="Briner A.E."/>
            <person name="Felis G.E."/>
            <person name="de Vos W.M."/>
            <person name="Barrangou R."/>
            <person name="Klaenhammer T.R."/>
            <person name="Caufield P.W."/>
            <person name="Cui Y."/>
            <person name="Zhang H."/>
            <person name="O'Toole P.W."/>
        </authorList>
    </citation>
    <scope>NUCLEOTIDE SEQUENCE [LARGE SCALE GENOMIC DNA]</scope>
    <source>
        <strain evidence="5 6">DSM 19394</strain>
    </source>
</reference>
<name>A0A0R1LN74_9LACO</name>
<dbReference type="PROSITE" id="PS50995">
    <property type="entry name" value="HTH_MARR_2"/>
    <property type="match status" value="1"/>
</dbReference>
<keyword evidence="6" id="KW-1185">Reference proteome</keyword>
<organism evidence="5 6">
    <name type="scientific">Levilactobacillus acidifarinae DSM 19394 = JCM 15949</name>
    <dbReference type="NCBI Taxonomy" id="1423715"/>
    <lineage>
        <taxon>Bacteria</taxon>
        <taxon>Bacillati</taxon>
        <taxon>Bacillota</taxon>
        <taxon>Bacilli</taxon>
        <taxon>Lactobacillales</taxon>
        <taxon>Lactobacillaceae</taxon>
        <taxon>Levilactobacillus</taxon>
    </lineage>
</organism>
<dbReference type="RefSeq" id="WP_057803559.1">
    <property type="nucleotide sequence ID" value="NZ_AZDV01000026.1"/>
</dbReference>
<evidence type="ECO:0000256" key="1">
    <source>
        <dbReference type="ARBA" id="ARBA00023015"/>
    </source>
</evidence>
<dbReference type="OrthoDB" id="2612963at2"/>
<dbReference type="STRING" id="1423715.FD25_GL000499"/>
<sequence length="147" mass="16692">MNYQLPQQLGEQIYLVAQMEDKYILTRLKSLQLTADTATLITYVNAHPGTRQKEINHALNRQAASVTNMLKRLEKRDLVIRRVDAQDSREKQTFLLKDGLAMVTKINQVTADVNQLLQPCLLPTGEVNIQKFYQALLTALQQLGIAD</sequence>
<dbReference type="PANTHER" id="PTHR42756:SF1">
    <property type="entry name" value="TRANSCRIPTIONAL REPRESSOR OF EMRAB OPERON"/>
    <property type="match status" value="1"/>
</dbReference>
<dbReference type="InterPro" id="IPR000835">
    <property type="entry name" value="HTH_MarR-typ"/>
</dbReference>
<dbReference type="PATRIC" id="fig|1423715.3.peg.523"/>